<sequence>MSDVMMIPVLPCVSLPETLAFYGALGFEVTHRQTTPNVYAATRRGDIHLHFMGMKKLDPRQAYTTCLVLVPEVEPLHETFAEGLRKAYGKLPVAGLPRISRMRKGQSRFTVVDVAGNSVVFIQQGAPDDDEEEGAAGSRPDAPSNSHMGKALRAAARLRDFKNDDAAAARVLDVALAREAPAAPLERARALAARLELAVVLGEAERARALRAAIGEAPLSDEERAQIQPALDAVDALERSQASQA</sequence>
<evidence type="ECO:0000256" key="1">
    <source>
        <dbReference type="SAM" id="MobiDB-lite"/>
    </source>
</evidence>
<dbReference type="SUPFAM" id="SSF54593">
    <property type="entry name" value="Glyoxalase/Bleomycin resistance protein/Dihydroxybiphenyl dioxygenase"/>
    <property type="match status" value="1"/>
</dbReference>
<dbReference type="Proteomes" id="UP000075260">
    <property type="component" value="Unassembled WGS sequence"/>
</dbReference>
<reference evidence="2 3" key="1">
    <citation type="submission" date="2014-02" db="EMBL/GenBank/DDBJ databases">
        <title>The small core and large imbalanced accessory genome model reveals a collaborative survival strategy of Sorangium cellulosum strains in nature.</title>
        <authorList>
            <person name="Han K."/>
            <person name="Peng R."/>
            <person name="Blom J."/>
            <person name="Li Y.-Z."/>
        </authorList>
    </citation>
    <scope>NUCLEOTIDE SEQUENCE [LARGE SCALE GENOMIC DNA]</scope>
    <source>
        <strain evidence="2 3">So0008-312</strain>
    </source>
</reference>
<feature type="region of interest" description="Disordered" evidence="1">
    <location>
        <begin position="126"/>
        <end position="149"/>
    </location>
</feature>
<dbReference type="Gene3D" id="3.10.180.10">
    <property type="entry name" value="2,3-Dihydroxybiphenyl 1,2-Dioxygenase, domain 1"/>
    <property type="match status" value="1"/>
</dbReference>
<protein>
    <recommendedName>
        <fullName evidence="4">Bleomycin resistance protein</fullName>
    </recommendedName>
</protein>
<dbReference type="EMBL" id="JEMA01000415">
    <property type="protein sequence ID" value="KYF70181.1"/>
    <property type="molecule type" value="Genomic_DNA"/>
</dbReference>
<evidence type="ECO:0000313" key="2">
    <source>
        <dbReference type="EMBL" id="KYF70181.1"/>
    </source>
</evidence>
<gene>
    <name evidence="2" type="ORF">BE15_07155</name>
</gene>
<accession>A0A150QQB5</accession>
<dbReference type="OrthoDB" id="6624781at2"/>
<name>A0A150QQB5_SORCE</name>
<comment type="caution">
    <text evidence="2">The sequence shown here is derived from an EMBL/GenBank/DDBJ whole genome shotgun (WGS) entry which is preliminary data.</text>
</comment>
<organism evidence="2 3">
    <name type="scientific">Sorangium cellulosum</name>
    <name type="common">Polyangium cellulosum</name>
    <dbReference type="NCBI Taxonomy" id="56"/>
    <lineage>
        <taxon>Bacteria</taxon>
        <taxon>Pseudomonadati</taxon>
        <taxon>Myxococcota</taxon>
        <taxon>Polyangia</taxon>
        <taxon>Polyangiales</taxon>
        <taxon>Polyangiaceae</taxon>
        <taxon>Sorangium</taxon>
    </lineage>
</organism>
<dbReference type="AlphaFoldDB" id="A0A150QQB5"/>
<evidence type="ECO:0008006" key="4">
    <source>
        <dbReference type="Google" id="ProtNLM"/>
    </source>
</evidence>
<dbReference type="InterPro" id="IPR029068">
    <property type="entry name" value="Glyas_Bleomycin-R_OHBP_Dase"/>
</dbReference>
<evidence type="ECO:0000313" key="3">
    <source>
        <dbReference type="Proteomes" id="UP000075260"/>
    </source>
</evidence>
<proteinExistence type="predicted"/>